<accession>A0A0A2MAB6</accession>
<dbReference type="Proteomes" id="UP000030121">
    <property type="component" value="Unassembled WGS sequence"/>
</dbReference>
<keyword evidence="2" id="KW-1185">Reference proteome</keyword>
<proteinExistence type="predicted"/>
<dbReference type="AlphaFoldDB" id="A0A0A2MAB6"/>
<protein>
    <recommendedName>
        <fullName evidence="3">Carboxypeptidase regulatory-like domain-containing protein</fullName>
    </recommendedName>
</protein>
<dbReference type="STRING" id="1121899.GCA_000430025_02736"/>
<sequence>MRKIVFISFLFINSIYSQDKSNGLSISGNLKVLFGLELTTPKNALIELTPSRKVVDIDSVGNYKFENLKSGIYKIQVIDFNIKPKEFSVELKDESITNFNLLINADCEVNKEIAEIDIQNKKPRLLLIGSIAPIFYSNQGKFEKKYEIKYYDFGCTPPSEECVIQYNKTVFDYLDKKYGRKWRKEVRKDVIGL</sequence>
<dbReference type="eggNOG" id="ENOG502ZZGW">
    <property type="taxonomic scope" value="Bacteria"/>
</dbReference>
<reference evidence="1 2" key="1">
    <citation type="submission" date="2013-09" db="EMBL/GenBank/DDBJ databases">
        <authorList>
            <person name="Zeng Z."/>
            <person name="Chen C."/>
        </authorList>
    </citation>
    <scope>NUCLEOTIDE SEQUENCE [LARGE SCALE GENOMIC DNA]</scope>
    <source>
        <strain evidence="1 2">GH29-5</strain>
    </source>
</reference>
<evidence type="ECO:0008006" key="3">
    <source>
        <dbReference type="Google" id="ProtNLM"/>
    </source>
</evidence>
<organism evidence="1 2">
    <name type="scientific">Flavobacterium suncheonense GH29-5 = DSM 17707</name>
    <dbReference type="NCBI Taxonomy" id="1121899"/>
    <lineage>
        <taxon>Bacteria</taxon>
        <taxon>Pseudomonadati</taxon>
        <taxon>Bacteroidota</taxon>
        <taxon>Flavobacteriia</taxon>
        <taxon>Flavobacteriales</taxon>
        <taxon>Flavobacteriaceae</taxon>
        <taxon>Flavobacterium</taxon>
    </lineage>
</organism>
<gene>
    <name evidence="1" type="ORF">Q764_14190</name>
</gene>
<dbReference type="EMBL" id="JRLW01000052">
    <property type="protein sequence ID" value="KGO85210.1"/>
    <property type="molecule type" value="Genomic_DNA"/>
</dbReference>
<evidence type="ECO:0000313" key="2">
    <source>
        <dbReference type="Proteomes" id="UP000030121"/>
    </source>
</evidence>
<comment type="caution">
    <text evidence="1">The sequence shown here is derived from an EMBL/GenBank/DDBJ whole genome shotgun (WGS) entry which is preliminary data.</text>
</comment>
<dbReference type="RefSeq" id="WP_026981019.1">
    <property type="nucleotide sequence ID" value="NZ_AUCZ01000039.1"/>
</dbReference>
<dbReference type="OrthoDB" id="886739at2"/>
<name>A0A0A2MAB6_9FLAO</name>
<evidence type="ECO:0000313" key="1">
    <source>
        <dbReference type="EMBL" id="KGO85210.1"/>
    </source>
</evidence>